<reference evidence="4 5" key="1">
    <citation type="submission" date="2024-02" db="EMBL/GenBank/DDBJ databases">
        <title>A draft genome for the cacao thread blight pathogen Marasmius crinis-equi.</title>
        <authorList>
            <person name="Cohen S.P."/>
            <person name="Baruah I.K."/>
            <person name="Amoako-Attah I."/>
            <person name="Bukari Y."/>
            <person name="Meinhardt L.W."/>
            <person name="Bailey B.A."/>
        </authorList>
    </citation>
    <scope>NUCLEOTIDE SEQUENCE [LARGE SCALE GENOMIC DNA]</scope>
    <source>
        <strain evidence="4 5">GH-76</strain>
    </source>
</reference>
<organism evidence="4 5">
    <name type="scientific">Marasmius crinis-equi</name>
    <dbReference type="NCBI Taxonomy" id="585013"/>
    <lineage>
        <taxon>Eukaryota</taxon>
        <taxon>Fungi</taxon>
        <taxon>Dikarya</taxon>
        <taxon>Basidiomycota</taxon>
        <taxon>Agaricomycotina</taxon>
        <taxon>Agaricomycetes</taxon>
        <taxon>Agaricomycetidae</taxon>
        <taxon>Agaricales</taxon>
        <taxon>Marasmiineae</taxon>
        <taxon>Marasmiaceae</taxon>
        <taxon>Marasmius</taxon>
    </lineage>
</organism>
<dbReference type="SUPFAM" id="SSF52540">
    <property type="entry name" value="P-loop containing nucleoside triphosphate hydrolases"/>
    <property type="match status" value="1"/>
</dbReference>
<feature type="region of interest" description="Disordered" evidence="2">
    <location>
        <begin position="1"/>
        <end position="26"/>
    </location>
</feature>
<evidence type="ECO:0000313" key="5">
    <source>
        <dbReference type="Proteomes" id="UP001465976"/>
    </source>
</evidence>
<dbReference type="Pfam" id="PF24883">
    <property type="entry name" value="NPHP3_N"/>
    <property type="match status" value="1"/>
</dbReference>
<evidence type="ECO:0000313" key="4">
    <source>
        <dbReference type="EMBL" id="KAL0565970.1"/>
    </source>
</evidence>
<dbReference type="EMBL" id="JBAHYK010002055">
    <property type="protein sequence ID" value="KAL0565970.1"/>
    <property type="molecule type" value="Genomic_DNA"/>
</dbReference>
<keyword evidence="1" id="KW-0677">Repeat</keyword>
<evidence type="ECO:0000259" key="3">
    <source>
        <dbReference type="Pfam" id="PF24883"/>
    </source>
</evidence>
<sequence length="849" mass="97633">MPRLKNGTVNENRGRDQFVGDGPITVNNNAPSESVLDRLTPHVADNALHNAGSRANRHECLEGTRAGFIEDLGQWIENPEENGRVYWISAGAGVGKTAVAQTLCEKYFGSLLAAAHFFSRNDPSRASLRSFIPTIAYQLAKSPDLQPHLADAMNTVFDSDPRILGADWKDQFERLIYQPCQQVDPELWKTLPRLIIIDGLDECMDIHEFQSQGRDAWRRDGQVALLKIIQNSMTRSSPLPLRFLIFSRPEHTISNFFRTTLIPDFMQLDMRELRSEADSDIHLYLSQEFARLVKERSDAGLDASWPGKEALQKLTHMSDGHFIYVVTAVKYVMDDDPSAHPQERLDIIVHPHATKYPDLLPLDRLYLQILQPFADIREQLLLPLLQLIISPPSITNDSLLEIPEKTYRSRRILAELLNQPDSRHISIVLSRLRSVLYVPDDEHDEAVSVLHASFSDFLSDRRRSHDFHAEIIDRLPYLDKLSQSSLRVLKRMYANYQDRIRHREPPAVEAWAFNAWPALAANISSRHKASEEVGESLQGVNGFDVYRYVNMLNDGNYMWPLLAYHEWNPGSWDAFIVLQLLHLSQVYAFLTPPPDRNTTGQLYHPHPRSESRHNTNGSLSRFFEEDCVAVLSRQSKDVCYTQLKLLIGFLWDPIETRQNPTSQCGSGFPVYDSDDESRKGTYLKVFPHDIPLSTLEQSMEVKDCEIWRFGFGPWGTFKFRKVVIAPTASGDPGWVTAPSDRSDLHEWMAGFAGKQMTRAKEEREEKRSKAIKKWELVKQEAIKKQETERGPRRVEVFFRRLLCLDPESEAEEEREAGKRKREAEERAWEEDEKEWEEFVEGESRYHNSG</sequence>
<feature type="region of interest" description="Disordered" evidence="2">
    <location>
        <begin position="808"/>
        <end position="849"/>
    </location>
</feature>
<dbReference type="InterPro" id="IPR027417">
    <property type="entry name" value="P-loop_NTPase"/>
</dbReference>
<protein>
    <recommendedName>
        <fullName evidence="3">Nephrocystin 3-like N-terminal domain-containing protein</fullName>
    </recommendedName>
</protein>
<dbReference type="InterPro" id="IPR056884">
    <property type="entry name" value="NPHP3-like_N"/>
</dbReference>
<accession>A0ABR3EST4</accession>
<feature type="compositionally biased region" description="Acidic residues" evidence="2">
    <location>
        <begin position="827"/>
        <end position="840"/>
    </location>
</feature>
<dbReference type="Proteomes" id="UP001465976">
    <property type="component" value="Unassembled WGS sequence"/>
</dbReference>
<gene>
    <name evidence="4" type="ORF">V5O48_016045</name>
</gene>
<dbReference type="PANTHER" id="PTHR10039:SF14">
    <property type="entry name" value="NACHT DOMAIN-CONTAINING PROTEIN"/>
    <property type="match status" value="1"/>
</dbReference>
<dbReference type="PANTHER" id="PTHR10039">
    <property type="entry name" value="AMELOGENIN"/>
    <property type="match status" value="1"/>
</dbReference>
<evidence type="ECO:0000256" key="2">
    <source>
        <dbReference type="SAM" id="MobiDB-lite"/>
    </source>
</evidence>
<comment type="caution">
    <text evidence="4">The sequence shown here is derived from an EMBL/GenBank/DDBJ whole genome shotgun (WGS) entry which is preliminary data.</text>
</comment>
<proteinExistence type="predicted"/>
<dbReference type="Gene3D" id="3.40.50.300">
    <property type="entry name" value="P-loop containing nucleotide triphosphate hydrolases"/>
    <property type="match status" value="1"/>
</dbReference>
<evidence type="ECO:0000256" key="1">
    <source>
        <dbReference type="ARBA" id="ARBA00022737"/>
    </source>
</evidence>
<name>A0ABR3EST4_9AGAR</name>
<keyword evidence="5" id="KW-1185">Reference proteome</keyword>
<feature type="domain" description="Nephrocystin 3-like N-terminal" evidence="3">
    <location>
        <begin position="72"/>
        <end position="248"/>
    </location>
</feature>